<proteinExistence type="predicted"/>
<comment type="caution">
    <text evidence="2">The sequence shown here is derived from an EMBL/GenBank/DDBJ whole genome shotgun (WGS) entry which is preliminary data.</text>
</comment>
<keyword evidence="1" id="KW-0812">Transmembrane</keyword>
<name>A0ABU2U6D0_9ACTN</name>
<accession>A0ABU2U6D0</accession>
<dbReference type="Proteomes" id="UP001183809">
    <property type="component" value="Unassembled WGS sequence"/>
</dbReference>
<evidence type="ECO:0000256" key="1">
    <source>
        <dbReference type="SAM" id="Phobius"/>
    </source>
</evidence>
<sequence length="129" mass="13685">MVYLAGFGEGTCAHISDLVRGGIHAYAAFPHASIRAYFVSLVVLDPLVVVLVGLVRRSGIWLGSVVITLDVAANWISNWPSVKADPARLLQPVGLTPITLFGLFVLVSCIPLLRAATCDSTPVPSRASM</sequence>
<feature type="transmembrane region" description="Helical" evidence="1">
    <location>
        <begin position="60"/>
        <end position="77"/>
    </location>
</feature>
<protein>
    <submittedName>
        <fullName evidence="2">Uncharacterized protein</fullName>
    </submittedName>
</protein>
<keyword evidence="3" id="KW-1185">Reference proteome</keyword>
<feature type="transmembrane region" description="Helical" evidence="1">
    <location>
        <begin position="89"/>
        <end position="113"/>
    </location>
</feature>
<gene>
    <name evidence="2" type="ORF">RM764_38365</name>
</gene>
<organism evidence="2 3">
    <name type="scientific">Streptomyces gibsoniae</name>
    <dbReference type="NCBI Taxonomy" id="3075529"/>
    <lineage>
        <taxon>Bacteria</taxon>
        <taxon>Bacillati</taxon>
        <taxon>Actinomycetota</taxon>
        <taxon>Actinomycetes</taxon>
        <taxon>Kitasatosporales</taxon>
        <taxon>Streptomycetaceae</taxon>
        <taxon>Streptomyces</taxon>
    </lineage>
</organism>
<feature type="transmembrane region" description="Helical" evidence="1">
    <location>
        <begin position="36"/>
        <end position="55"/>
    </location>
</feature>
<dbReference type="RefSeq" id="WP_311700220.1">
    <property type="nucleotide sequence ID" value="NZ_JAVREY010000083.1"/>
</dbReference>
<keyword evidence="1" id="KW-1133">Transmembrane helix</keyword>
<evidence type="ECO:0000313" key="3">
    <source>
        <dbReference type="Proteomes" id="UP001183809"/>
    </source>
</evidence>
<dbReference type="EMBL" id="JAVREY010000083">
    <property type="protein sequence ID" value="MDT0468779.1"/>
    <property type="molecule type" value="Genomic_DNA"/>
</dbReference>
<keyword evidence="1" id="KW-0472">Membrane</keyword>
<reference evidence="3" key="1">
    <citation type="submission" date="2023-07" db="EMBL/GenBank/DDBJ databases">
        <title>30 novel species of actinomycetes from the DSMZ collection.</title>
        <authorList>
            <person name="Nouioui I."/>
        </authorList>
    </citation>
    <scope>NUCLEOTIDE SEQUENCE [LARGE SCALE GENOMIC DNA]</scope>
    <source>
        <strain evidence="3">DSM 41699</strain>
    </source>
</reference>
<evidence type="ECO:0000313" key="2">
    <source>
        <dbReference type="EMBL" id="MDT0468779.1"/>
    </source>
</evidence>